<dbReference type="Proteomes" id="UP000054564">
    <property type="component" value="Unassembled WGS sequence"/>
</dbReference>
<feature type="region of interest" description="Disordered" evidence="1">
    <location>
        <begin position="103"/>
        <end position="127"/>
    </location>
</feature>
<organism evidence="2 3">
    <name type="scientific">Puccinia striiformis f. sp. tritici PST-78</name>
    <dbReference type="NCBI Taxonomy" id="1165861"/>
    <lineage>
        <taxon>Eukaryota</taxon>
        <taxon>Fungi</taxon>
        <taxon>Dikarya</taxon>
        <taxon>Basidiomycota</taxon>
        <taxon>Pucciniomycotina</taxon>
        <taxon>Pucciniomycetes</taxon>
        <taxon>Pucciniales</taxon>
        <taxon>Pucciniaceae</taxon>
        <taxon>Puccinia</taxon>
    </lineage>
</organism>
<comment type="caution">
    <text evidence="2">The sequence shown here is derived from an EMBL/GenBank/DDBJ whole genome shotgun (WGS) entry which is preliminary data.</text>
</comment>
<dbReference type="AlphaFoldDB" id="A0A0L0VI98"/>
<dbReference type="EMBL" id="AJIL01000051">
    <property type="protein sequence ID" value="KNE98973.1"/>
    <property type="molecule type" value="Genomic_DNA"/>
</dbReference>
<protein>
    <recommendedName>
        <fullName evidence="4">OTU domain-containing protein</fullName>
    </recommendedName>
</protein>
<keyword evidence="3" id="KW-1185">Reference proteome</keyword>
<feature type="compositionally biased region" description="Basic residues" evidence="1">
    <location>
        <begin position="106"/>
        <end position="126"/>
    </location>
</feature>
<name>A0A0L0VI98_9BASI</name>
<accession>A0A0L0VI98</accession>
<gene>
    <name evidence="2" type="ORF">PSTG_07817</name>
</gene>
<sequence>MIADILENRGALEANDFHDQWCLDYNPECLIKEAQEIDLNEKITKLHLLLSHEPIGQLRRLFKQFHQIINSAHVVAKVQPPNLTRRELKRLLSAHEIVEAKLDKEHKKRTTQAKQTKSHKRVKKTTVKAEDEDCEAGETDLEDDEVDQLVSSTKGDECAVEQMDPKNERETVCIQYMSQVPDVFKKYIEDIYNPMGDGNCGFRCLTKALEYPEDGWFWVRQEMVKEVEGNIAFYSRILGGDASINKIIAALKVSELCANVSQSNWLNKMDHGQVIANTYSRPVIFISTESCGSFLPSRLGPKDDALILNPVYLLHVDGNHWTLPLVQTLNNLKPIPPIIGTKKLAAQRSHNREWKTEIQKQLDLYNQELKSKKK</sequence>
<evidence type="ECO:0000313" key="2">
    <source>
        <dbReference type="EMBL" id="KNE98973.1"/>
    </source>
</evidence>
<evidence type="ECO:0000256" key="1">
    <source>
        <dbReference type="SAM" id="MobiDB-lite"/>
    </source>
</evidence>
<reference evidence="3" key="1">
    <citation type="submission" date="2014-03" db="EMBL/GenBank/DDBJ databases">
        <title>The Genome Sequence of Puccinia striiformis f. sp. tritici PST-78.</title>
        <authorList>
            <consortium name="The Broad Institute Genome Sequencing Platform"/>
            <person name="Cuomo C."/>
            <person name="Hulbert S."/>
            <person name="Chen X."/>
            <person name="Walker B."/>
            <person name="Young S.K."/>
            <person name="Zeng Q."/>
            <person name="Gargeya S."/>
            <person name="Fitzgerald M."/>
            <person name="Haas B."/>
            <person name="Abouelleil A."/>
            <person name="Alvarado L."/>
            <person name="Arachchi H.M."/>
            <person name="Berlin A.M."/>
            <person name="Chapman S.B."/>
            <person name="Goldberg J."/>
            <person name="Griggs A."/>
            <person name="Gujja S."/>
            <person name="Hansen M."/>
            <person name="Howarth C."/>
            <person name="Imamovic A."/>
            <person name="Larimer J."/>
            <person name="McCowan C."/>
            <person name="Montmayeur A."/>
            <person name="Murphy C."/>
            <person name="Neiman D."/>
            <person name="Pearson M."/>
            <person name="Priest M."/>
            <person name="Roberts A."/>
            <person name="Saif S."/>
            <person name="Shea T."/>
            <person name="Sisk P."/>
            <person name="Sykes S."/>
            <person name="Wortman J."/>
            <person name="Nusbaum C."/>
            <person name="Birren B."/>
        </authorList>
    </citation>
    <scope>NUCLEOTIDE SEQUENCE [LARGE SCALE GENOMIC DNA]</scope>
    <source>
        <strain evidence="3">race PST-78</strain>
    </source>
</reference>
<dbReference type="CDD" id="cd22744">
    <property type="entry name" value="OTU"/>
    <property type="match status" value="1"/>
</dbReference>
<evidence type="ECO:0008006" key="4">
    <source>
        <dbReference type="Google" id="ProtNLM"/>
    </source>
</evidence>
<evidence type="ECO:0000313" key="3">
    <source>
        <dbReference type="Proteomes" id="UP000054564"/>
    </source>
</evidence>
<proteinExistence type="predicted"/>
<dbReference type="Gene3D" id="3.90.70.80">
    <property type="match status" value="1"/>
</dbReference>